<dbReference type="RefSeq" id="WP_130345933.1">
    <property type="nucleotide sequence ID" value="NZ_SGWQ01000007.1"/>
</dbReference>
<keyword evidence="4" id="KW-1185">Reference proteome</keyword>
<feature type="domain" description="FAD-binding PCMH-type" evidence="2">
    <location>
        <begin position="1"/>
        <end position="219"/>
    </location>
</feature>
<keyword evidence="1" id="KW-0560">Oxidoreductase</keyword>
<dbReference type="InterPro" id="IPR036683">
    <property type="entry name" value="CO_DH_flav_C_dom_sf"/>
</dbReference>
<dbReference type="InterPro" id="IPR051312">
    <property type="entry name" value="Diverse_Substr_Oxidored"/>
</dbReference>
<dbReference type="PROSITE" id="PS51387">
    <property type="entry name" value="FAD_PCMH"/>
    <property type="match status" value="1"/>
</dbReference>
<dbReference type="GO" id="GO:0016491">
    <property type="term" value="F:oxidoreductase activity"/>
    <property type="evidence" value="ECO:0007669"/>
    <property type="project" value="UniProtKB-KW"/>
</dbReference>
<dbReference type="Pfam" id="PF03450">
    <property type="entry name" value="CO_deh_flav_C"/>
    <property type="match status" value="1"/>
</dbReference>
<accession>A0A4V2ES59</accession>
<evidence type="ECO:0000259" key="2">
    <source>
        <dbReference type="PROSITE" id="PS51387"/>
    </source>
</evidence>
<dbReference type="Pfam" id="PF00941">
    <property type="entry name" value="FAD_binding_5"/>
    <property type="match status" value="1"/>
</dbReference>
<evidence type="ECO:0000313" key="3">
    <source>
        <dbReference type="EMBL" id="RZS36433.1"/>
    </source>
</evidence>
<dbReference type="InterPro" id="IPR036318">
    <property type="entry name" value="FAD-bd_PCMH-like_sf"/>
</dbReference>
<gene>
    <name evidence="3" type="ORF">EV193_107114</name>
</gene>
<name>A0A4V2ES59_9PSEU</name>
<dbReference type="InterPro" id="IPR016166">
    <property type="entry name" value="FAD-bd_PCMH"/>
</dbReference>
<dbReference type="PANTHER" id="PTHR42659">
    <property type="entry name" value="XANTHINE DEHYDROGENASE SUBUNIT C-RELATED"/>
    <property type="match status" value="1"/>
</dbReference>
<dbReference type="AlphaFoldDB" id="A0A4V2ES59"/>
<dbReference type="SUPFAM" id="SSF56176">
    <property type="entry name" value="FAD-binding/transporter-associated domain-like"/>
    <property type="match status" value="1"/>
</dbReference>
<dbReference type="Proteomes" id="UP000294257">
    <property type="component" value="Unassembled WGS sequence"/>
</dbReference>
<dbReference type="SUPFAM" id="SSF55447">
    <property type="entry name" value="CO dehydrogenase flavoprotein C-terminal domain-like"/>
    <property type="match status" value="1"/>
</dbReference>
<evidence type="ECO:0000313" key="4">
    <source>
        <dbReference type="Proteomes" id="UP000294257"/>
    </source>
</evidence>
<comment type="caution">
    <text evidence="3">The sequence shown here is derived from an EMBL/GenBank/DDBJ whole genome shotgun (WGS) entry which is preliminary data.</text>
</comment>
<sequence>MKPFAYTRAHTVWDAVAAVSAEPGARYLAGGTEMVNLVREGQESPDRLVDIGDLPLTEVRVHGRGVRIGALAKRVHEHPEVRRRLPVLAEAGLSAASPQVRNVATPGGNLLQRTRCHYFRDVRFPCNRREPGTGCAALRGVNRNNAIFGGSEHCVAVHPSDIAVALTALDAVVHTHGPAGERVIPVEELYRLPGDEPNRETVLDHGELIVAIDVPPTPFAARSHYLKLRDRASFAFALVSVAVALDVRAGVTHDVRIALGGVAPRPWRARAAEDALRGRRFDDDARAAAGEAATTGAKPLPHNEFKVELVRRAVVRALSEVEGR</sequence>
<dbReference type="GO" id="GO:0071949">
    <property type="term" value="F:FAD binding"/>
    <property type="evidence" value="ECO:0007669"/>
    <property type="project" value="InterPro"/>
</dbReference>
<protein>
    <submittedName>
        <fullName evidence="3">Xanthine dehydrogenase YagS FAD-binding subunit</fullName>
    </submittedName>
</protein>
<dbReference type="Gene3D" id="3.30.43.10">
    <property type="entry name" value="Uridine Diphospho-n-acetylenolpyruvylglucosamine Reductase, domain 2"/>
    <property type="match status" value="1"/>
</dbReference>
<dbReference type="Gene3D" id="3.30.390.50">
    <property type="entry name" value="CO dehydrogenase flavoprotein, C-terminal domain"/>
    <property type="match status" value="1"/>
</dbReference>
<dbReference type="Gene3D" id="3.30.465.10">
    <property type="match status" value="2"/>
</dbReference>
<dbReference type="PANTHER" id="PTHR42659:SF1">
    <property type="entry name" value="OXIDOREDUCTASE"/>
    <property type="match status" value="1"/>
</dbReference>
<dbReference type="InterPro" id="IPR005107">
    <property type="entry name" value="CO_DH_flav_C"/>
</dbReference>
<dbReference type="InterPro" id="IPR016167">
    <property type="entry name" value="FAD-bd_PCMH_sub1"/>
</dbReference>
<evidence type="ECO:0000256" key="1">
    <source>
        <dbReference type="ARBA" id="ARBA00023002"/>
    </source>
</evidence>
<dbReference type="InterPro" id="IPR016169">
    <property type="entry name" value="FAD-bd_PCMH_sub2"/>
</dbReference>
<dbReference type="OrthoDB" id="9814706at2"/>
<reference evidence="3 4" key="1">
    <citation type="submission" date="2019-02" db="EMBL/GenBank/DDBJ databases">
        <title>Genomic Encyclopedia of Type Strains, Phase IV (KMG-IV): sequencing the most valuable type-strain genomes for metagenomic binning, comparative biology and taxonomic classification.</title>
        <authorList>
            <person name="Goeker M."/>
        </authorList>
    </citation>
    <scope>NUCLEOTIDE SEQUENCE [LARGE SCALE GENOMIC DNA]</scope>
    <source>
        <strain evidence="3 4">DSM 101727</strain>
    </source>
</reference>
<proteinExistence type="predicted"/>
<organism evidence="3 4">
    <name type="scientific">Herbihabitans rhizosphaerae</name>
    <dbReference type="NCBI Taxonomy" id="1872711"/>
    <lineage>
        <taxon>Bacteria</taxon>
        <taxon>Bacillati</taxon>
        <taxon>Actinomycetota</taxon>
        <taxon>Actinomycetes</taxon>
        <taxon>Pseudonocardiales</taxon>
        <taxon>Pseudonocardiaceae</taxon>
        <taxon>Herbihabitans</taxon>
    </lineage>
</organism>
<dbReference type="InterPro" id="IPR002346">
    <property type="entry name" value="Mopterin_DH_FAD-bd"/>
</dbReference>
<dbReference type="EMBL" id="SGWQ01000007">
    <property type="protein sequence ID" value="RZS36433.1"/>
    <property type="molecule type" value="Genomic_DNA"/>
</dbReference>
<dbReference type="SMART" id="SM01092">
    <property type="entry name" value="CO_deh_flav_C"/>
    <property type="match status" value="1"/>
</dbReference>